<accession>A0A193G0T0</accession>
<evidence type="ECO:0000313" key="1">
    <source>
        <dbReference type="EMBL" id="ANN73253.1"/>
    </source>
</evidence>
<sequence>MADDGFRILQQFGCDFASRGQYGRGLGNDLEVVCAHRTELIVVLHTYSLGLAPAVLTTSAATDWSAEQ</sequence>
<evidence type="ECO:0000313" key="2">
    <source>
        <dbReference type="Proteomes" id="UP000092213"/>
    </source>
</evidence>
<name>A0A193G0T0_9BORD</name>
<dbReference type="EMBL" id="CP016171">
    <property type="protein sequence ID" value="ANN73253.1"/>
    <property type="molecule type" value="Genomic_DNA"/>
</dbReference>
<protein>
    <submittedName>
        <fullName evidence="1">Uncharacterized protein</fullName>
    </submittedName>
</protein>
<dbReference type="Proteomes" id="UP000092213">
    <property type="component" value="Chromosome"/>
</dbReference>
<reference evidence="1 2" key="1">
    <citation type="submission" date="2016-06" db="EMBL/GenBank/DDBJ databases">
        <title>Complete genome sequences of Bordetella bronchialis and Bordetella flabilis.</title>
        <authorList>
            <person name="LiPuma J.J."/>
            <person name="Spilker T."/>
        </authorList>
    </citation>
    <scope>NUCLEOTIDE SEQUENCE [LARGE SCALE GENOMIC DNA]</scope>
    <source>
        <strain evidence="1 2">AU17976</strain>
    </source>
</reference>
<proteinExistence type="predicted"/>
<dbReference type="AlphaFoldDB" id="A0A193G0T0"/>
<gene>
    <name evidence="1" type="ORF">BAU08_19585</name>
</gene>
<organism evidence="1 2">
    <name type="scientific">Bordetella bronchialis</name>
    <dbReference type="NCBI Taxonomy" id="463025"/>
    <lineage>
        <taxon>Bacteria</taxon>
        <taxon>Pseudomonadati</taxon>
        <taxon>Pseudomonadota</taxon>
        <taxon>Betaproteobacteria</taxon>
        <taxon>Burkholderiales</taxon>
        <taxon>Alcaligenaceae</taxon>
        <taxon>Bordetella</taxon>
    </lineage>
</organism>